<dbReference type="FunFam" id="3.40.1390.30:FF:000001">
    <property type="entry name" value="GTP cyclohydrolase 1 type 2"/>
    <property type="match status" value="1"/>
</dbReference>
<dbReference type="PANTHER" id="PTHR13799:SF14">
    <property type="entry name" value="GTP CYCLOHYDROLASE 1 TYPE 2 HOMOLOG"/>
    <property type="match status" value="1"/>
</dbReference>
<feature type="binding site" evidence="5">
    <location>
        <position position="105"/>
    </location>
    <ligand>
        <name>a divalent metal cation</name>
        <dbReference type="ChEBI" id="CHEBI:60240"/>
        <label>1</label>
    </ligand>
</feature>
<dbReference type="InterPro" id="IPR017221">
    <property type="entry name" value="DUF34/NIF3_bac"/>
</dbReference>
<dbReference type="GO" id="GO:0005737">
    <property type="term" value="C:cytoplasm"/>
    <property type="evidence" value="ECO:0007669"/>
    <property type="project" value="TreeGrafter"/>
</dbReference>
<protein>
    <recommendedName>
        <fullName evidence="2 4">GTP cyclohydrolase 1 type 2 homolog</fullName>
    </recommendedName>
</protein>
<dbReference type="Pfam" id="PF01784">
    <property type="entry name" value="DUF34_NIF3"/>
    <property type="match status" value="1"/>
</dbReference>
<reference evidence="6" key="1">
    <citation type="submission" date="2020-01" db="EMBL/GenBank/DDBJ databases">
        <authorList>
            <person name="Hornung B."/>
        </authorList>
    </citation>
    <scope>NUCLEOTIDE SEQUENCE</scope>
    <source>
        <strain evidence="6">PacBioINE</strain>
    </source>
</reference>
<dbReference type="KEGG" id="aacx:DEACI_4038"/>
<feature type="binding site" evidence="5">
    <location>
        <position position="66"/>
    </location>
    <ligand>
        <name>a divalent metal cation</name>
        <dbReference type="ChEBI" id="CHEBI:60240"/>
        <label>1</label>
    </ligand>
</feature>
<feature type="binding site" evidence="5">
    <location>
        <position position="354"/>
    </location>
    <ligand>
        <name>a divalent metal cation</name>
        <dbReference type="ChEBI" id="CHEBI:60240"/>
        <label>1</label>
    </ligand>
</feature>
<organism evidence="6">
    <name type="scientific">Acididesulfobacillus acetoxydans</name>
    <dbReference type="NCBI Taxonomy" id="1561005"/>
    <lineage>
        <taxon>Bacteria</taxon>
        <taxon>Bacillati</taxon>
        <taxon>Bacillota</taxon>
        <taxon>Clostridia</taxon>
        <taxon>Eubacteriales</taxon>
        <taxon>Peptococcaceae</taxon>
        <taxon>Acididesulfobacillus</taxon>
    </lineage>
</organism>
<evidence type="ECO:0000256" key="2">
    <source>
        <dbReference type="ARBA" id="ARBA00022112"/>
    </source>
</evidence>
<dbReference type="InterPro" id="IPR015867">
    <property type="entry name" value="N-reg_PII/ATP_PRibTrfase_C"/>
</dbReference>
<dbReference type="NCBIfam" id="TIGR00486">
    <property type="entry name" value="YbgI_SA1388"/>
    <property type="match status" value="1"/>
</dbReference>
<dbReference type="EMBL" id="LR746496">
    <property type="protein sequence ID" value="CAA7603215.1"/>
    <property type="molecule type" value="Genomic_DNA"/>
</dbReference>
<dbReference type="Gene3D" id="3.40.1390.30">
    <property type="entry name" value="NIF3 (NGG1p interacting factor 3)-like"/>
    <property type="match status" value="1"/>
</dbReference>
<name>A0A8S0Y4T4_9FIRM</name>
<keyword evidence="3 4" id="KW-0479">Metal-binding</keyword>
<dbReference type="Gene3D" id="3.30.70.120">
    <property type="match status" value="1"/>
</dbReference>
<evidence type="ECO:0000256" key="3">
    <source>
        <dbReference type="ARBA" id="ARBA00022723"/>
    </source>
</evidence>
<sequence>MAVSINYIAETVERVAPKSWAEEWDNVGLLVGDGARQIERLLLTLDPTVEVVEEAVNYGAQMILAHHPIMFRPLKNLRADNSAAEIPLKLIQNGIAYFAAHTNLDQSDLSSAWALARSLSLQETEILSPTGEEALVKLAVFVPEEAEEKVRSALVSAGIGQGITGGEHSVLYSESFFRSSGEGMFRPLPGSNPAVGKIGELTRAAEVKLESILPERLLARAVKALKKAHPYEEPAYDLIPLRNRGSVHGYGVVGYLPQAKTLEQVWQRLRAVLSAADSGLTARPYSPYGLRWAGSPAQKVRKVAIVNGSGGGFVPKALAKGADLFIAGDIDHHRVLDALQGGLAIGDIGHFLSEAPMLKSLADYLKKDRAFGDVEIMISAANGCPWNE</sequence>
<dbReference type="InterPro" id="IPR002678">
    <property type="entry name" value="DUF34/NIF3"/>
</dbReference>
<dbReference type="AlphaFoldDB" id="A0A8S0Y4T4"/>
<dbReference type="PIRSF" id="PIRSF037489">
    <property type="entry name" value="UCP037489_NIF3_YqfO"/>
    <property type="match status" value="1"/>
</dbReference>
<accession>A0A8S0Y4T4</accession>
<dbReference type="RefSeq" id="WP_240986468.1">
    <property type="nucleotide sequence ID" value="NZ_LR746496.1"/>
</dbReference>
<gene>
    <name evidence="6" type="ORF">DEACI_4038</name>
</gene>
<dbReference type="SUPFAM" id="SSF102705">
    <property type="entry name" value="NIF3 (NGG1p interacting factor 3)-like"/>
    <property type="match status" value="1"/>
</dbReference>
<dbReference type="InterPro" id="IPR036069">
    <property type="entry name" value="DUF34/NIF3_sf"/>
</dbReference>
<evidence type="ECO:0000313" key="6">
    <source>
        <dbReference type="EMBL" id="CAA7603215.1"/>
    </source>
</evidence>
<evidence type="ECO:0000256" key="5">
    <source>
        <dbReference type="PIRSR" id="PIRSR602678-1"/>
    </source>
</evidence>
<proteinExistence type="inferred from homology"/>
<comment type="similarity">
    <text evidence="1 4">Belongs to the GTP cyclohydrolase I type 2/NIF3 family.</text>
</comment>
<feature type="binding site" evidence="5">
    <location>
        <position position="350"/>
    </location>
    <ligand>
        <name>a divalent metal cation</name>
        <dbReference type="ChEBI" id="CHEBI:60240"/>
        <label>1</label>
    </ligand>
</feature>
<evidence type="ECO:0000256" key="1">
    <source>
        <dbReference type="ARBA" id="ARBA00006964"/>
    </source>
</evidence>
<feature type="binding site" evidence="5">
    <location>
        <position position="67"/>
    </location>
    <ligand>
        <name>a divalent metal cation</name>
        <dbReference type="ChEBI" id="CHEBI:60240"/>
        <label>1</label>
    </ligand>
</feature>
<dbReference type="PANTHER" id="PTHR13799">
    <property type="entry name" value="NGG1 INTERACTING FACTOR 3"/>
    <property type="match status" value="1"/>
</dbReference>
<dbReference type="Proteomes" id="UP000836597">
    <property type="component" value="Chromosome"/>
</dbReference>
<dbReference type="GO" id="GO:0046872">
    <property type="term" value="F:metal ion binding"/>
    <property type="evidence" value="ECO:0007669"/>
    <property type="project" value="UniProtKB-UniRule"/>
</dbReference>
<evidence type="ECO:0000256" key="4">
    <source>
        <dbReference type="PIRNR" id="PIRNR037489"/>
    </source>
</evidence>